<reference evidence="2 3" key="1">
    <citation type="journal article" date="2019" name="Extremophiles">
        <title>Biogeography of thermophiles and predominance of Thermus scotoductus in domestic water heaters.</title>
        <authorList>
            <person name="Wilpiszeski R.L."/>
            <person name="Zhang Z."/>
            <person name="House C.H."/>
        </authorList>
    </citation>
    <scope>NUCLEOTIDE SEQUENCE [LARGE SCALE GENOMIC DNA]</scope>
    <source>
        <strain evidence="2 3">25_S25</strain>
    </source>
</reference>
<comment type="caution">
    <text evidence="2">The sequence shown here is derived from an EMBL/GenBank/DDBJ whole genome shotgun (WGS) entry which is preliminary data.</text>
</comment>
<accession>A0A430RTV4</accession>
<keyword evidence="1" id="KW-0812">Transmembrane</keyword>
<evidence type="ECO:0000256" key="1">
    <source>
        <dbReference type="SAM" id="Phobius"/>
    </source>
</evidence>
<sequence>MRKRKWHEDLPALRREVVEVVEVAREEPLVKRGPLRMIPVEVVEVKRKGQEGSRILNFIKFWGTIFWAIAGFWLAMALVARLLGF</sequence>
<name>A0A430RTV4_THESC</name>
<proteinExistence type="predicted"/>
<protein>
    <submittedName>
        <fullName evidence="2">Uncharacterized protein</fullName>
    </submittedName>
</protein>
<dbReference type="EMBL" id="PELY01000411">
    <property type="protein sequence ID" value="RTH23012.1"/>
    <property type="molecule type" value="Genomic_DNA"/>
</dbReference>
<evidence type="ECO:0000313" key="2">
    <source>
        <dbReference type="EMBL" id="RTH23012.1"/>
    </source>
</evidence>
<organism evidence="2 3">
    <name type="scientific">Thermus scotoductus</name>
    <dbReference type="NCBI Taxonomy" id="37636"/>
    <lineage>
        <taxon>Bacteria</taxon>
        <taxon>Thermotogati</taxon>
        <taxon>Deinococcota</taxon>
        <taxon>Deinococci</taxon>
        <taxon>Thermales</taxon>
        <taxon>Thermaceae</taxon>
        <taxon>Thermus</taxon>
    </lineage>
</organism>
<keyword evidence="1" id="KW-1133">Transmembrane helix</keyword>
<dbReference type="Proteomes" id="UP000287306">
    <property type="component" value="Unassembled WGS sequence"/>
</dbReference>
<keyword evidence="1" id="KW-0472">Membrane</keyword>
<dbReference type="AlphaFoldDB" id="A0A430RTV4"/>
<gene>
    <name evidence="2" type="ORF">CSW38_11660</name>
</gene>
<dbReference type="RefSeq" id="WP_126170296.1">
    <property type="nucleotide sequence ID" value="NZ_PELL01000166.1"/>
</dbReference>
<evidence type="ECO:0000313" key="3">
    <source>
        <dbReference type="Proteomes" id="UP000287306"/>
    </source>
</evidence>
<feature type="transmembrane region" description="Helical" evidence="1">
    <location>
        <begin position="61"/>
        <end position="83"/>
    </location>
</feature>